<dbReference type="OrthoDB" id="250656at2759"/>
<evidence type="ECO:0000313" key="7">
    <source>
        <dbReference type="EMBL" id="EKF32620.1"/>
    </source>
</evidence>
<dbReference type="Proteomes" id="UP000007350">
    <property type="component" value="Unassembled WGS sequence"/>
</dbReference>
<keyword evidence="8" id="KW-1185">Reference proteome</keyword>
<reference evidence="7 8" key="1">
    <citation type="journal article" date="2012" name="BMC Genomics">
        <title>Comparative genomic analysis of human infective Trypanosoma cruzi lineages with the bat-restricted subspecies T. cruzi marinkellei.</title>
        <authorList>
            <person name="Franzen O."/>
            <person name="Talavera-Lopez C."/>
            <person name="Ochaya S."/>
            <person name="Butler C.E."/>
            <person name="Messenger L.A."/>
            <person name="Lewis M.D."/>
            <person name="Llewellyn M.S."/>
            <person name="Marinkelle C.J."/>
            <person name="Tyler K.M."/>
            <person name="Miles M.A."/>
            <person name="Andersson B."/>
        </authorList>
    </citation>
    <scope>NUCLEOTIDE SEQUENCE [LARGE SCALE GENOMIC DNA]</scope>
    <source>
        <strain evidence="7 8">B7</strain>
    </source>
</reference>
<organism evidence="7 8">
    <name type="scientific">Trypanosoma cruzi marinkellei</name>
    <dbReference type="NCBI Taxonomy" id="85056"/>
    <lineage>
        <taxon>Eukaryota</taxon>
        <taxon>Discoba</taxon>
        <taxon>Euglenozoa</taxon>
        <taxon>Kinetoplastea</taxon>
        <taxon>Metakinetoplastina</taxon>
        <taxon>Trypanosomatida</taxon>
        <taxon>Trypanosomatidae</taxon>
        <taxon>Trypanosoma</taxon>
        <taxon>Schizotrypanum</taxon>
    </lineage>
</organism>
<evidence type="ECO:0000256" key="2">
    <source>
        <dbReference type="ARBA" id="ARBA00022771"/>
    </source>
</evidence>
<dbReference type="SUPFAM" id="SSF57903">
    <property type="entry name" value="FYVE/PHD zinc finger"/>
    <property type="match status" value="1"/>
</dbReference>
<keyword evidence="2 4" id="KW-0863">Zinc-finger</keyword>
<dbReference type="EMBL" id="AHKC01009715">
    <property type="protein sequence ID" value="EKF32620.1"/>
    <property type="molecule type" value="Genomic_DNA"/>
</dbReference>
<evidence type="ECO:0000259" key="6">
    <source>
        <dbReference type="PROSITE" id="PS50016"/>
    </source>
</evidence>
<dbReference type="PANTHER" id="PTHR13793">
    <property type="entry name" value="PHD FINGER PROTEINS"/>
    <property type="match status" value="1"/>
</dbReference>
<evidence type="ECO:0000256" key="1">
    <source>
        <dbReference type="ARBA" id="ARBA00022723"/>
    </source>
</evidence>
<dbReference type="Pfam" id="PF13832">
    <property type="entry name" value="zf-HC5HC2H_2"/>
    <property type="match status" value="1"/>
</dbReference>
<evidence type="ECO:0000256" key="4">
    <source>
        <dbReference type="PROSITE-ProRule" id="PRU00146"/>
    </source>
</evidence>
<dbReference type="InterPro" id="IPR013083">
    <property type="entry name" value="Znf_RING/FYVE/PHD"/>
</dbReference>
<dbReference type="SMART" id="SM00249">
    <property type="entry name" value="PHD"/>
    <property type="match status" value="2"/>
</dbReference>
<keyword evidence="3" id="KW-0862">Zinc</keyword>
<dbReference type="PROSITE" id="PS50016">
    <property type="entry name" value="ZF_PHD_2"/>
    <property type="match status" value="1"/>
</dbReference>
<dbReference type="InterPro" id="IPR001965">
    <property type="entry name" value="Znf_PHD"/>
</dbReference>
<gene>
    <name evidence="7" type="ORF">MOQ_003525</name>
</gene>
<dbReference type="InterPro" id="IPR011011">
    <property type="entry name" value="Znf_FYVE_PHD"/>
</dbReference>
<dbReference type="InterPro" id="IPR019787">
    <property type="entry name" value="Znf_PHD-finger"/>
</dbReference>
<feature type="compositionally biased region" description="Basic residues" evidence="5">
    <location>
        <begin position="64"/>
        <end position="79"/>
    </location>
</feature>
<feature type="domain" description="PHD-type" evidence="6">
    <location>
        <begin position="199"/>
        <end position="252"/>
    </location>
</feature>
<dbReference type="PANTHER" id="PTHR13793:SF107">
    <property type="entry name" value="BROMODOMAIN-CONTAINING PROTEIN HOMOLOG"/>
    <property type="match status" value="1"/>
</dbReference>
<protein>
    <recommendedName>
        <fullName evidence="6">PHD-type domain-containing protein</fullName>
    </recommendedName>
</protein>
<dbReference type="InterPro" id="IPR050701">
    <property type="entry name" value="Histone_Mod_Regulator"/>
</dbReference>
<keyword evidence="1" id="KW-0479">Metal-binding</keyword>
<dbReference type="CDD" id="cd15571">
    <property type="entry name" value="ePHD"/>
    <property type="match status" value="1"/>
</dbReference>
<sequence>MVQNGKRKKSKAGDVSMRIALNYETVLPLVFVDNMDEVRAKYKPYKIIEEGLSDDSADDEHTVSKRRLATSQPSRKRSRMPSTVDAVANGSVLPLARVGWAAQALRESTPYGLLRRCDLFDRCCYIMDPEDNVWCHEKNVPIAFFVDAITKLERRYVMQLEAAARGIEAPTNPDVFNGTTTNNNNENNDDLYLSGENRVGLCGVCSLPELSEESERFLQCRRCGRQAHVKCWILEALPPNAKNWLCPCCVVARREKGVGRCHFCGRKGGVMLPFVSGVGWKRESSAGKYLFCHIVCSLVLEELAIDAKRRVVYPVKRSKKSNHLARCVFCNGESAGACERCHHPRCFDSMHPSCAQQAGTLECYRAPHSTNATVPWDGCRLYCRAHFGVVVESPSGFAGMGELAEVEALRHVNFADFIDEKRPVRRGRPPKARVTPAALDAVKKYWVEKRRQRLHDGVKIVENVQGGRCDIVSVSLRPEIMKITPTEVRLARFVCLIPELQHHINASVEGVLPIPDEEYDDVEEYRKAHSRTRYAGNTWKLYEKMQSVASHINVFCELADLLHQRAVVRRELLETDLQLLEARCHWVAEAN</sequence>
<dbReference type="GO" id="GO:0008270">
    <property type="term" value="F:zinc ion binding"/>
    <property type="evidence" value="ECO:0007669"/>
    <property type="project" value="UniProtKB-KW"/>
</dbReference>
<comment type="caution">
    <text evidence="7">The sequence shown here is derived from an EMBL/GenBank/DDBJ whole genome shotgun (WGS) entry which is preliminary data.</text>
</comment>
<dbReference type="AlphaFoldDB" id="K2N010"/>
<dbReference type="GO" id="GO:0006357">
    <property type="term" value="P:regulation of transcription by RNA polymerase II"/>
    <property type="evidence" value="ECO:0007669"/>
    <property type="project" value="TreeGrafter"/>
</dbReference>
<feature type="region of interest" description="Disordered" evidence="5">
    <location>
        <begin position="56"/>
        <end position="82"/>
    </location>
</feature>
<evidence type="ECO:0000313" key="8">
    <source>
        <dbReference type="Proteomes" id="UP000007350"/>
    </source>
</evidence>
<evidence type="ECO:0000256" key="5">
    <source>
        <dbReference type="SAM" id="MobiDB-lite"/>
    </source>
</evidence>
<accession>K2N010</accession>
<name>K2N010_TRYCR</name>
<evidence type="ECO:0000256" key="3">
    <source>
        <dbReference type="ARBA" id="ARBA00022833"/>
    </source>
</evidence>
<dbReference type="Gene3D" id="3.30.40.10">
    <property type="entry name" value="Zinc/RING finger domain, C3HC4 (zinc finger)"/>
    <property type="match status" value="2"/>
</dbReference>
<proteinExistence type="predicted"/>